<protein>
    <recommendedName>
        <fullName evidence="1">D-inositol 3-phosphate glycosyltransferase</fullName>
    </recommendedName>
</protein>
<evidence type="ECO:0000313" key="5">
    <source>
        <dbReference type="EMBL" id="MFD2027829.1"/>
    </source>
</evidence>
<keyword evidence="2 5" id="KW-0328">Glycosyltransferase</keyword>
<evidence type="ECO:0000259" key="4">
    <source>
        <dbReference type="Pfam" id="PF13579"/>
    </source>
</evidence>
<proteinExistence type="predicted"/>
<name>A0ABW4VC36_9MICO</name>
<dbReference type="InterPro" id="IPR050194">
    <property type="entry name" value="Glycosyltransferase_grp1"/>
</dbReference>
<evidence type="ECO:0000313" key="6">
    <source>
        <dbReference type="Proteomes" id="UP001597338"/>
    </source>
</evidence>
<feature type="domain" description="Glycosyltransferase subfamily 4-like N-terminal" evidence="4">
    <location>
        <begin position="53"/>
        <end position="155"/>
    </location>
</feature>
<dbReference type="Gene3D" id="3.40.50.2000">
    <property type="entry name" value="Glycogen Phosphorylase B"/>
    <property type="match status" value="2"/>
</dbReference>
<organism evidence="5 6">
    <name type="scientific">Promicromonospora aerolata</name>
    <dbReference type="NCBI Taxonomy" id="195749"/>
    <lineage>
        <taxon>Bacteria</taxon>
        <taxon>Bacillati</taxon>
        <taxon>Actinomycetota</taxon>
        <taxon>Actinomycetes</taxon>
        <taxon>Micrococcales</taxon>
        <taxon>Promicromonosporaceae</taxon>
        <taxon>Promicromonospora</taxon>
    </lineage>
</organism>
<dbReference type="Proteomes" id="UP001597338">
    <property type="component" value="Unassembled WGS sequence"/>
</dbReference>
<reference evidence="6" key="1">
    <citation type="journal article" date="2019" name="Int. J. Syst. Evol. Microbiol.">
        <title>The Global Catalogue of Microorganisms (GCM) 10K type strain sequencing project: providing services to taxonomists for standard genome sequencing and annotation.</title>
        <authorList>
            <consortium name="The Broad Institute Genomics Platform"/>
            <consortium name="The Broad Institute Genome Sequencing Center for Infectious Disease"/>
            <person name="Wu L."/>
            <person name="Ma J."/>
        </authorList>
    </citation>
    <scope>NUCLEOTIDE SEQUENCE [LARGE SCALE GENOMIC DNA]</scope>
    <source>
        <strain evidence="6">CCM 7043</strain>
    </source>
</reference>
<dbReference type="PANTHER" id="PTHR45947">
    <property type="entry name" value="SULFOQUINOVOSYL TRANSFERASE SQD2"/>
    <property type="match status" value="1"/>
</dbReference>
<dbReference type="PANTHER" id="PTHR45947:SF3">
    <property type="entry name" value="SULFOQUINOVOSYL TRANSFERASE SQD2"/>
    <property type="match status" value="1"/>
</dbReference>
<dbReference type="GO" id="GO:0016757">
    <property type="term" value="F:glycosyltransferase activity"/>
    <property type="evidence" value="ECO:0007669"/>
    <property type="project" value="UniProtKB-KW"/>
</dbReference>
<keyword evidence="6" id="KW-1185">Reference proteome</keyword>
<sequence>MRILHVADRYSGGVGRAIDRMTELVPEAEHHLLSSGVGRTQGHGVYASTAGLPDGFVARVRAVHQIVDEIAPDVVHAHSGPAGMYTRVRRLPVPVVYQPHCYYFERPRLPGPVRHGARALERALAANGSVVAVVSPREERVARSLGMRNIVRVPNVPSSAAVREAATRSGVVATNPRTVTMAGRIVAQKDPQFFAEAARLARRFDLDLHFRWLGDGEETLVRTLTDRGVEVTGRLTVDDGVRRMAASDVYLHSAAYEGFPISVLDAARVGLPTVVRDIPAFEGTRLTVVESPAEAAFAAHAAVEDPEQRLHMVESGDWLVGAMDESALHDGVLEAYATATGGARVV</sequence>
<dbReference type="EMBL" id="JBHUHF010000001">
    <property type="protein sequence ID" value="MFD2027829.1"/>
    <property type="molecule type" value="Genomic_DNA"/>
</dbReference>
<dbReference type="InterPro" id="IPR028098">
    <property type="entry name" value="Glyco_trans_4-like_N"/>
</dbReference>
<dbReference type="Pfam" id="PF13692">
    <property type="entry name" value="Glyco_trans_1_4"/>
    <property type="match status" value="1"/>
</dbReference>
<keyword evidence="3 5" id="KW-0808">Transferase</keyword>
<gene>
    <name evidence="5" type="ORF">ACFSL2_20185</name>
</gene>
<dbReference type="SUPFAM" id="SSF53756">
    <property type="entry name" value="UDP-Glycosyltransferase/glycogen phosphorylase"/>
    <property type="match status" value="1"/>
</dbReference>
<evidence type="ECO:0000256" key="1">
    <source>
        <dbReference type="ARBA" id="ARBA00021292"/>
    </source>
</evidence>
<evidence type="ECO:0000256" key="2">
    <source>
        <dbReference type="ARBA" id="ARBA00022676"/>
    </source>
</evidence>
<dbReference type="Pfam" id="PF13579">
    <property type="entry name" value="Glyco_trans_4_4"/>
    <property type="match status" value="1"/>
</dbReference>
<dbReference type="RefSeq" id="WP_377199548.1">
    <property type="nucleotide sequence ID" value="NZ_JBHUHF010000001.1"/>
</dbReference>
<accession>A0ABW4VC36</accession>
<comment type="caution">
    <text evidence="5">The sequence shown here is derived from an EMBL/GenBank/DDBJ whole genome shotgun (WGS) entry which is preliminary data.</text>
</comment>
<evidence type="ECO:0000256" key="3">
    <source>
        <dbReference type="ARBA" id="ARBA00022679"/>
    </source>
</evidence>